<name>A0A4R9BQV8_9MICO</name>
<evidence type="ECO:0000313" key="3">
    <source>
        <dbReference type="Proteomes" id="UP000297626"/>
    </source>
</evidence>
<evidence type="ECO:0000256" key="1">
    <source>
        <dbReference type="SAM" id="Phobius"/>
    </source>
</evidence>
<gene>
    <name evidence="2" type="ORF">E3T51_06330</name>
</gene>
<keyword evidence="1" id="KW-0472">Membrane</keyword>
<dbReference type="AlphaFoldDB" id="A0A4R9BQV8"/>
<feature type="transmembrane region" description="Helical" evidence="1">
    <location>
        <begin position="41"/>
        <end position="61"/>
    </location>
</feature>
<keyword evidence="1" id="KW-1133">Transmembrane helix</keyword>
<feature type="transmembrane region" description="Helical" evidence="1">
    <location>
        <begin position="18"/>
        <end position="35"/>
    </location>
</feature>
<keyword evidence="1" id="KW-0812">Transmembrane</keyword>
<comment type="caution">
    <text evidence="2">The sequence shown here is derived from an EMBL/GenBank/DDBJ whole genome shotgun (WGS) entry which is preliminary data.</text>
</comment>
<protein>
    <submittedName>
        <fullName evidence="2">Uncharacterized protein</fullName>
    </submittedName>
</protein>
<organism evidence="2 3">
    <name type="scientific">Cryobacterium serini</name>
    <dbReference type="NCBI Taxonomy" id="1259201"/>
    <lineage>
        <taxon>Bacteria</taxon>
        <taxon>Bacillati</taxon>
        <taxon>Actinomycetota</taxon>
        <taxon>Actinomycetes</taxon>
        <taxon>Micrococcales</taxon>
        <taxon>Microbacteriaceae</taxon>
        <taxon>Cryobacterium</taxon>
    </lineage>
</organism>
<proteinExistence type="predicted"/>
<keyword evidence="3" id="KW-1185">Reference proteome</keyword>
<accession>A0A4R9BQV8</accession>
<reference evidence="2 3" key="1">
    <citation type="submission" date="2019-03" db="EMBL/GenBank/DDBJ databases">
        <title>Genomics of glacier-inhabiting Cryobacterium strains.</title>
        <authorList>
            <person name="Liu Q."/>
            <person name="Xin Y.-H."/>
        </authorList>
    </citation>
    <scope>NUCLEOTIDE SEQUENCE [LARGE SCALE GENOMIC DNA]</scope>
    <source>
        <strain evidence="2 3">Sr54</strain>
    </source>
</reference>
<evidence type="ECO:0000313" key="2">
    <source>
        <dbReference type="EMBL" id="TFD88940.1"/>
    </source>
</evidence>
<dbReference type="RefSeq" id="WP_134528868.1">
    <property type="nucleotide sequence ID" value="NZ_SOHN01000009.1"/>
</dbReference>
<dbReference type="EMBL" id="SOHN01000009">
    <property type="protein sequence ID" value="TFD88940.1"/>
    <property type="molecule type" value="Genomic_DNA"/>
</dbReference>
<dbReference type="Proteomes" id="UP000297626">
    <property type="component" value="Unassembled WGS sequence"/>
</dbReference>
<sequence length="72" mass="7941">MKVWDGIPTLYSTPRRETLSYVSIVFSLAATTLLWNASAFWPWSILTAGCLVALTLAGAQLSKRDTRAKARP</sequence>